<dbReference type="PROSITE" id="PS51677">
    <property type="entry name" value="NODB"/>
    <property type="match status" value="1"/>
</dbReference>
<gene>
    <name evidence="2" type="ORF">DN052_03730</name>
</gene>
<dbReference type="AlphaFoldDB" id="A0A2W1K660"/>
<dbReference type="Gene3D" id="3.20.20.370">
    <property type="entry name" value="Glycoside hydrolase/deacetylase"/>
    <property type="match status" value="1"/>
</dbReference>
<dbReference type="InterPro" id="IPR011330">
    <property type="entry name" value="Glyco_hydro/deAcase_b/a-brl"/>
</dbReference>
<dbReference type="Pfam" id="PF01522">
    <property type="entry name" value="Polysacc_deac_1"/>
    <property type="match status" value="1"/>
</dbReference>
<dbReference type="GO" id="GO:0016810">
    <property type="term" value="F:hydrolase activity, acting on carbon-nitrogen (but not peptide) bonds"/>
    <property type="evidence" value="ECO:0007669"/>
    <property type="project" value="InterPro"/>
</dbReference>
<protein>
    <submittedName>
        <fullName evidence="2">Polysaccharide deacetylase family protein</fullName>
    </submittedName>
</protein>
<dbReference type="EMBL" id="QKQP01000001">
    <property type="protein sequence ID" value="PZD82153.1"/>
    <property type="molecule type" value="Genomic_DNA"/>
</dbReference>
<dbReference type="SMR" id="A0A2W1K660"/>
<dbReference type="GO" id="GO:0005975">
    <property type="term" value="P:carbohydrate metabolic process"/>
    <property type="evidence" value="ECO:0007669"/>
    <property type="project" value="InterPro"/>
</dbReference>
<dbReference type="RefSeq" id="WP_012606647.1">
    <property type="nucleotide sequence ID" value="NZ_JANJPB010000126.1"/>
</dbReference>
<dbReference type="InterPro" id="IPR002509">
    <property type="entry name" value="NODB_dom"/>
</dbReference>
<evidence type="ECO:0000259" key="1">
    <source>
        <dbReference type="PROSITE" id="PS51677"/>
    </source>
</evidence>
<dbReference type="Proteomes" id="UP000248886">
    <property type="component" value="Unassembled WGS sequence"/>
</dbReference>
<feature type="domain" description="NodB homology" evidence="1">
    <location>
        <begin position="151"/>
        <end position="338"/>
    </location>
</feature>
<name>A0A2W1K660_ACIFR</name>
<dbReference type="CDD" id="cd10917">
    <property type="entry name" value="CE4_NodB_like_6s_7s"/>
    <property type="match status" value="1"/>
</dbReference>
<dbReference type="OrthoDB" id="5288648at2"/>
<dbReference type="InterPro" id="IPR050248">
    <property type="entry name" value="Polysacc_deacetylase_ArnD"/>
</dbReference>
<dbReference type="SUPFAM" id="SSF88713">
    <property type="entry name" value="Glycoside hydrolase/deacetylase"/>
    <property type="match status" value="1"/>
</dbReference>
<evidence type="ECO:0000313" key="3">
    <source>
        <dbReference type="Proteomes" id="UP000248886"/>
    </source>
</evidence>
<reference evidence="2 3" key="1">
    <citation type="submission" date="2018-06" db="EMBL/GenBank/DDBJ databases">
        <title>Draft sequence of Acidithiobacillus ferrooxidans CCM 4253.</title>
        <authorList>
            <person name="Moya-Beltran A."/>
            <person name="Castro M."/>
            <person name="Covarrubias P.C."/>
            <person name="Issotta F."/>
            <person name="Janiczek O."/>
            <person name="Mandl M."/>
            <person name="Kucera J."/>
            <person name="Quatrini R."/>
        </authorList>
    </citation>
    <scope>NUCLEOTIDE SEQUENCE [LARGE SCALE GENOMIC DNA]</scope>
    <source>
        <strain evidence="2 3">CCM 4253</strain>
    </source>
</reference>
<accession>A0A2W1K660</accession>
<dbReference type="PANTHER" id="PTHR10587">
    <property type="entry name" value="GLYCOSYL TRANSFERASE-RELATED"/>
    <property type="match status" value="1"/>
</dbReference>
<organism evidence="2 3">
    <name type="scientific">Acidithiobacillus ferrooxidans</name>
    <name type="common">Thiobacillus ferrooxidans</name>
    <dbReference type="NCBI Taxonomy" id="920"/>
    <lineage>
        <taxon>Bacteria</taxon>
        <taxon>Pseudomonadati</taxon>
        <taxon>Pseudomonadota</taxon>
        <taxon>Acidithiobacillia</taxon>
        <taxon>Acidithiobacillales</taxon>
        <taxon>Acidithiobacillaceae</taxon>
        <taxon>Acidithiobacillus</taxon>
    </lineage>
</organism>
<comment type="caution">
    <text evidence="2">The sequence shown here is derived from an EMBL/GenBank/DDBJ whole genome shotgun (WGS) entry which is preliminary data.</text>
</comment>
<sequence length="349" mass="37845">MVHHCRIFTVGAVLSETDQQIYKRRCVPGSCAPPCATSGPVGEYSFRRLAGKHLPCHTFHRSGSGPIGYLNEHANSSETIYFGGCFHGVRSAPDGLEPEGSGNMLLTSALWALAGAGVLGNAVLGSLVMCPRCKIISANLVRLPKAAIGRGEIALTFDDGPDAHITPLVLDQLDLYGAKASFFCIGEKVAAQPDLVAEIVRRGHSIENHSYNHRNLFAFSGIRKLKMEVVATQQAIHSASNGISSRFFRAPFGFRSPWLGSVLRQTHMQHVAWTRRGYDAVCRNPEVVLRRLVHNLSAGDILLMHDGGSARTRNGQPVVLEVLPRLLERCASHGLRSVSLPMALSNAQL</sequence>
<evidence type="ECO:0000313" key="2">
    <source>
        <dbReference type="EMBL" id="PZD82153.1"/>
    </source>
</evidence>
<proteinExistence type="predicted"/>
<dbReference type="PANTHER" id="PTHR10587:SF137">
    <property type="entry name" value="4-DEOXY-4-FORMAMIDO-L-ARABINOSE-PHOSPHOUNDECAPRENOL DEFORMYLASE ARND-RELATED"/>
    <property type="match status" value="1"/>
</dbReference>